<proteinExistence type="predicted"/>
<accession>A0A1T5NJK7</accession>
<protein>
    <submittedName>
        <fullName evidence="2">Uncharacterized protein</fullName>
    </submittedName>
</protein>
<keyword evidence="1" id="KW-1133">Transmembrane helix</keyword>
<name>A0A1T5NJK7_9BACT</name>
<dbReference type="STRING" id="393003.SAMN05660461_1846"/>
<reference evidence="2 3" key="1">
    <citation type="submission" date="2017-02" db="EMBL/GenBank/DDBJ databases">
        <authorList>
            <person name="Peterson S.W."/>
        </authorList>
    </citation>
    <scope>NUCLEOTIDE SEQUENCE [LARGE SCALE GENOMIC DNA]</scope>
    <source>
        <strain evidence="2 3">DSM 18108</strain>
    </source>
</reference>
<evidence type="ECO:0000313" key="2">
    <source>
        <dbReference type="EMBL" id="SKD00517.1"/>
    </source>
</evidence>
<feature type="transmembrane region" description="Helical" evidence="1">
    <location>
        <begin position="61"/>
        <end position="79"/>
    </location>
</feature>
<sequence>MRNLKFKKIKSFVTFDLPVNYLYIHLSFRDTHKEYSNSISVWPVTSTRRKLIANYWTSTQLHYFLIAIAGILFTMPFSAFNSLNALHLVSLIVNAILIYIPLYFIIYRYIFINEFLPLLEAATAEYEGKDRAWVEW</sequence>
<keyword evidence="1" id="KW-0472">Membrane</keyword>
<dbReference type="AlphaFoldDB" id="A0A1T5NJK7"/>
<organism evidence="2 3">
    <name type="scientific">Chitinophaga ginsengisegetis</name>
    <dbReference type="NCBI Taxonomy" id="393003"/>
    <lineage>
        <taxon>Bacteria</taxon>
        <taxon>Pseudomonadati</taxon>
        <taxon>Bacteroidota</taxon>
        <taxon>Chitinophagia</taxon>
        <taxon>Chitinophagales</taxon>
        <taxon>Chitinophagaceae</taxon>
        <taxon>Chitinophaga</taxon>
    </lineage>
</organism>
<evidence type="ECO:0000313" key="3">
    <source>
        <dbReference type="Proteomes" id="UP000190166"/>
    </source>
</evidence>
<keyword evidence="1" id="KW-0812">Transmembrane</keyword>
<feature type="transmembrane region" description="Helical" evidence="1">
    <location>
        <begin position="85"/>
        <end position="106"/>
    </location>
</feature>
<keyword evidence="3" id="KW-1185">Reference proteome</keyword>
<dbReference type="Proteomes" id="UP000190166">
    <property type="component" value="Unassembled WGS sequence"/>
</dbReference>
<gene>
    <name evidence="2" type="ORF">SAMN05660461_1846</name>
</gene>
<evidence type="ECO:0000256" key="1">
    <source>
        <dbReference type="SAM" id="Phobius"/>
    </source>
</evidence>
<dbReference type="EMBL" id="FUZZ01000001">
    <property type="protein sequence ID" value="SKD00517.1"/>
    <property type="molecule type" value="Genomic_DNA"/>
</dbReference>